<dbReference type="EnsemblPlants" id="AVESA.00010b.r2.6CG1125040.1">
    <property type="protein sequence ID" value="AVESA.00010b.r2.6CG1125040.1.CDS"/>
    <property type="gene ID" value="AVESA.00010b.r2.6CG1125040"/>
</dbReference>
<name>A0ACD5Z9L6_AVESA</name>
<protein>
    <submittedName>
        <fullName evidence="1">Uncharacterized protein</fullName>
    </submittedName>
</protein>
<organism evidence="1 2">
    <name type="scientific">Avena sativa</name>
    <name type="common">Oat</name>
    <dbReference type="NCBI Taxonomy" id="4498"/>
    <lineage>
        <taxon>Eukaryota</taxon>
        <taxon>Viridiplantae</taxon>
        <taxon>Streptophyta</taxon>
        <taxon>Embryophyta</taxon>
        <taxon>Tracheophyta</taxon>
        <taxon>Spermatophyta</taxon>
        <taxon>Magnoliopsida</taxon>
        <taxon>Liliopsida</taxon>
        <taxon>Poales</taxon>
        <taxon>Poaceae</taxon>
        <taxon>BOP clade</taxon>
        <taxon>Pooideae</taxon>
        <taxon>Poodae</taxon>
        <taxon>Poeae</taxon>
        <taxon>Poeae Chloroplast Group 1 (Aveneae type)</taxon>
        <taxon>Aveninae</taxon>
        <taxon>Avena</taxon>
    </lineage>
</organism>
<keyword evidence="2" id="KW-1185">Reference proteome</keyword>
<accession>A0ACD5Z9L6</accession>
<proteinExistence type="predicted"/>
<evidence type="ECO:0000313" key="2">
    <source>
        <dbReference type="Proteomes" id="UP001732700"/>
    </source>
</evidence>
<evidence type="ECO:0000313" key="1">
    <source>
        <dbReference type="EnsemblPlants" id="AVESA.00010b.r2.6CG1125040.1.CDS"/>
    </source>
</evidence>
<dbReference type="Proteomes" id="UP001732700">
    <property type="component" value="Chromosome 6C"/>
</dbReference>
<reference evidence="1" key="1">
    <citation type="submission" date="2021-05" db="EMBL/GenBank/DDBJ databases">
        <authorList>
            <person name="Scholz U."/>
            <person name="Mascher M."/>
            <person name="Fiebig A."/>
        </authorList>
    </citation>
    <scope>NUCLEOTIDE SEQUENCE [LARGE SCALE GENOMIC DNA]</scope>
</reference>
<sequence length="351" mass="37805">MDFKATVTMVVVVVVFAVMNTLTKMAFNEGMHTTVLIVLRQLIATLFLAPIAYFRERKTRPKLTTEIFIYLFFSALLGASLTQWLFFLGLRYTTATFACAFINMTPMFTFLLALPFKLERLDVATGSGAAKLTGTAVGLAGALVLALYQGPSLTGAPAAASAELAAHAVGGAKRWVIGSAALLGGSVSWSLWFILQSKIGTKYPALYSGMSWMFFLSFLQMAAVGVATEKMAFHVWVVATRLQIVTVLFVGIAGSGLAFLAMSWCVERRGPVFTTAFMPLVQIVAAGINVVALHEQLHLGSVVGAALVVVGLYFVLWGKSHEAARTTKEVCPPSDSKIVVEERGSRIDQTV</sequence>
<reference evidence="1" key="2">
    <citation type="submission" date="2025-09" db="UniProtKB">
        <authorList>
            <consortium name="EnsemblPlants"/>
        </authorList>
    </citation>
    <scope>IDENTIFICATION</scope>
</reference>